<evidence type="ECO:0000313" key="1">
    <source>
        <dbReference type="EMBL" id="MDN3608851.1"/>
    </source>
</evidence>
<evidence type="ECO:0000313" key="2">
    <source>
        <dbReference type="Proteomes" id="UP001238540"/>
    </source>
</evidence>
<name>A0ABT8BPN8_9VIBR</name>
<gene>
    <name evidence="1" type="ORF">QWZ16_03725</name>
</gene>
<protein>
    <recommendedName>
        <fullName evidence="3">DUF3265 domain-containing protein</fullName>
    </recommendedName>
</protein>
<dbReference type="Proteomes" id="UP001238540">
    <property type="component" value="Unassembled WGS sequence"/>
</dbReference>
<proteinExistence type="predicted"/>
<dbReference type="EMBL" id="JAUFQC010000001">
    <property type="protein sequence ID" value="MDN3608851.1"/>
    <property type="molecule type" value="Genomic_DNA"/>
</dbReference>
<reference evidence="2" key="1">
    <citation type="journal article" date="2019" name="Int. J. Syst. Evol. Microbiol.">
        <title>The Global Catalogue of Microorganisms (GCM) 10K type strain sequencing project: providing services to taxonomists for standard genome sequencing and annotation.</title>
        <authorList>
            <consortium name="The Broad Institute Genomics Platform"/>
            <consortium name="The Broad Institute Genome Sequencing Center for Infectious Disease"/>
            <person name="Wu L."/>
            <person name="Ma J."/>
        </authorList>
    </citation>
    <scope>NUCLEOTIDE SEQUENCE [LARGE SCALE GENOMIC DNA]</scope>
    <source>
        <strain evidence="2">CECT 7398</strain>
    </source>
</reference>
<dbReference type="RefSeq" id="WP_290310805.1">
    <property type="nucleotide sequence ID" value="NZ_JAUFQC010000001.1"/>
</dbReference>
<keyword evidence="2" id="KW-1185">Reference proteome</keyword>
<accession>A0ABT8BPN8</accession>
<organism evidence="1 2">
    <name type="scientific">Vibrio ostreicida</name>
    <dbReference type="NCBI Taxonomy" id="526588"/>
    <lineage>
        <taxon>Bacteria</taxon>
        <taxon>Pseudomonadati</taxon>
        <taxon>Pseudomonadota</taxon>
        <taxon>Gammaproteobacteria</taxon>
        <taxon>Vibrionales</taxon>
        <taxon>Vibrionaceae</taxon>
        <taxon>Vibrio</taxon>
    </lineage>
</organism>
<evidence type="ECO:0008006" key="3">
    <source>
        <dbReference type="Google" id="ProtNLM"/>
    </source>
</evidence>
<comment type="caution">
    <text evidence="1">The sequence shown here is derived from an EMBL/GenBank/DDBJ whole genome shotgun (WGS) entry which is preliminary data.</text>
</comment>
<sequence>MANRRLFMIQEIPLRARGHTSVGSLPEAIRIIFGTNRTAYSFFCVGPTRLSAAKAI</sequence>